<dbReference type="GO" id="GO:0046872">
    <property type="term" value="F:metal ion binding"/>
    <property type="evidence" value="ECO:0007669"/>
    <property type="project" value="UniProtKB-KW"/>
</dbReference>
<evidence type="ECO:0000256" key="4">
    <source>
        <dbReference type="ARBA" id="ARBA00022833"/>
    </source>
</evidence>
<keyword evidence="7" id="KW-1185">Reference proteome</keyword>
<evidence type="ECO:0000256" key="1">
    <source>
        <dbReference type="ARBA" id="ARBA00007749"/>
    </source>
</evidence>
<sequence length="413" mass="45348">MSPTRLPPPVDIPESQSTVQVYIIDTTSFMSGFPASTFVEPLVPGFDTINVGSYAFLIKHSGPSSKAAKYDTVVFDLGVRKDWENLPETFVSAIKGSGCDIQVDTDVASILRDNGQDLDDVGAIIWSHWHFDHAGDPQTFPSSTDLIVGPGFKEKVMPGWPTAKDSHVNETAWQGRELVEINFGGEARLDIGKFQAYDFYGDGSFYLLSSPGHAVGHMSALARTTANPPSFILLGGDIAHHCGEFRPSPYMPLPAMISPNPLGRSLSACPGRLFLSIHPWKDPDRPFFDPTTEPGWHHEAHVAKESIDKLIEADAYDNIFPVMAHDMTLGDTVDLYPKSANGWMAVRWKETTRWGFCGEFTPLDEAGAETGKSAPPAGLHDVRDSAQEPKVASVVHLEYKEEEKKARLHDLTL</sequence>
<dbReference type="AlphaFoldDB" id="A0A0M9EQH8"/>
<proteinExistence type="inferred from homology"/>
<evidence type="ECO:0000259" key="5">
    <source>
        <dbReference type="Pfam" id="PF00753"/>
    </source>
</evidence>
<dbReference type="InterPro" id="IPR036866">
    <property type="entry name" value="RibonucZ/Hydroxyglut_hydro"/>
</dbReference>
<dbReference type="GO" id="GO:0016787">
    <property type="term" value="F:hydrolase activity"/>
    <property type="evidence" value="ECO:0007669"/>
    <property type="project" value="UniProtKB-KW"/>
</dbReference>
<gene>
    <name evidence="6" type="ORF">FLAG1_09383</name>
</gene>
<evidence type="ECO:0000313" key="7">
    <source>
        <dbReference type="Proteomes" id="UP000037904"/>
    </source>
</evidence>
<dbReference type="Proteomes" id="UP000037904">
    <property type="component" value="Unassembled WGS sequence"/>
</dbReference>
<comment type="caution">
    <text evidence="6">The sequence shown here is derived from an EMBL/GenBank/DDBJ whole genome shotgun (WGS) entry which is preliminary data.</text>
</comment>
<dbReference type="InterPro" id="IPR001279">
    <property type="entry name" value="Metallo-B-lactamas"/>
</dbReference>
<evidence type="ECO:0000313" key="6">
    <source>
        <dbReference type="EMBL" id="KPA37793.1"/>
    </source>
</evidence>
<keyword evidence="3" id="KW-0378">Hydrolase</keyword>
<protein>
    <submittedName>
        <fullName evidence="6">Metallo-beta-lactamase superfamily protein</fullName>
    </submittedName>
</protein>
<name>A0A0M9EQH8_FUSLA</name>
<dbReference type="PANTHER" id="PTHR42978:SF5">
    <property type="entry name" value="METALLO-BETA-LACTAMASE DOMAIN-CONTAINING PROTEIN"/>
    <property type="match status" value="1"/>
</dbReference>
<dbReference type="InterPro" id="IPR051013">
    <property type="entry name" value="MBL_superfamily_lactonases"/>
</dbReference>
<keyword evidence="2" id="KW-0479">Metal-binding</keyword>
<accession>A0A0M9EQH8</accession>
<feature type="domain" description="Metallo-beta-lactamase" evidence="5">
    <location>
        <begin position="99"/>
        <end position="149"/>
    </location>
</feature>
<evidence type="ECO:0000256" key="3">
    <source>
        <dbReference type="ARBA" id="ARBA00022801"/>
    </source>
</evidence>
<dbReference type="Pfam" id="PF00753">
    <property type="entry name" value="Lactamase_B"/>
    <property type="match status" value="1"/>
</dbReference>
<dbReference type="PANTHER" id="PTHR42978">
    <property type="entry name" value="QUORUM-QUENCHING LACTONASE YTNP-RELATED-RELATED"/>
    <property type="match status" value="1"/>
</dbReference>
<dbReference type="EMBL" id="JXCE01000359">
    <property type="protein sequence ID" value="KPA37793.1"/>
    <property type="molecule type" value="Genomic_DNA"/>
</dbReference>
<dbReference type="SUPFAM" id="SSF56281">
    <property type="entry name" value="Metallo-hydrolase/oxidoreductase"/>
    <property type="match status" value="1"/>
</dbReference>
<dbReference type="CDD" id="cd07730">
    <property type="entry name" value="metallo-hydrolase-like_MBL-fold"/>
    <property type="match status" value="1"/>
</dbReference>
<comment type="similarity">
    <text evidence="1">Belongs to the metallo-beta-lactamase superfamily.</text>
</comment>
<keyword evidence="4" id="KW-0862">Zinc</keyword>
<evidence type="ECO:0000256" key="2">
    <source>
        <dbReference type="ARBA" id="ARBA00022723"/>
    </source>
</evidence>
<organism evidence="6 7">
    <name type="scientific">Fusarium langsethiae</name>
    <dbReference type="NCBI Taxonomy" id="179993"/>
    <lineage>
        <taxon>Eukaryota</taxon>
        <taxon>Fungi</taxon>
        <taxon>Dikarya</taxon>
        <taxon>Ascomycota</taxon>
        <taxon>Pezizomycotina</taxon>
        <taxon>Sordariomycetes</taxon>
        <taxon>Hypocreomycetidae</taxon>
        <taxon>Hypocreales</taxon>
        <taxon>Nectriaceae</taxon>
        <taxon>Fusarium</taxon>
    </lineage>
</organism>
<dbReference type="Gene3D" id="3.60.15.10">
    <property type="entry name" value="Ribonuclease Z/Hydroxyacylglutathione hydrolase-like"/>
    <property type="match status" value="1"/>
</dbReference>
<reference evidence="6 7" key="1">
    <citation type="submission" date="2015-04" db="EMBL/GenBank/DDBJ databases">
        <title>The draft genome sequence of Fusarium langsethiae, a T-2/HT-2 mycotoxin producer.</title>
        <authorList>
            <person name="Lysoe E."/>
            <person name="Divon H.H."/>
            <person name="Terzi V."/>
            <person name="Orru L."/>
            <person name="Lamontanara A."/>
            <person name="Kolseth A.-K."/>
            <person name="Frandsen R.J."/>
            <person name="Nielsen K."/>
            <person name="Thrane U."/>
        </authorList>
    </citation>
    <scope>NUCLEOTIDE SEQUENCE [LARGE SCALE GENOMIC DNA]</scope>
    <source>
        <strain evidence="6 7">Fl201059</strain>
    </source>
</reference>